<dbReference type="InterPro" id="IPR025736">
    <property type="entry name" value="PucR_C-HTH_dom"/>
</dbReference>
<proteinExistence type="inferred from homology"/>
<name>A0A9D1WRZ8_9FIRM</name>
<dbReference type="Pfam" id="PF17853">
    <property type="entry name" value="GGDEF_2"/>
    <property type="match status" value="1"/>
</dbReference>
<dbReference type="PANTHER" id="PTHR33744">
    <property type="entry name" value="CARBOHYDRATE DIACID REGULATOR"/>
    <property type="match status" value="1"/>
</dbReference>
<evidence type="ECO:0000313" key="6">
    <source>
        <dbReference type="Proteomes" id="UP000886800"/>
    </source>
</evidence>
<dbReference type="Gene3D" id="1.10.10.2840">
    <property type="entry name" value="PucR C-terminal helix-turn-helix domain"/>
    <property type="match status" value="1"/>
</dbReference>
<reference evidence="5" key="1">
    <citation type="journal article" date="2021" name="PeerJ">
        <title>Extensive microbial diversity within the chicken gut microbiome revealed by metagenomics and culture.</title>
        <authorList>
            <person name="Gilroy R."/>
            <person name="Ravi A."/>
            <person name="Getino M."/>
            <person name="Pursley I."/>
            <person name="Horton D.L."/>
            <person name="Alikhan N.F."/>
            <person name="Baker D."/>
            <person name="Gharbi K."/>
            <person name="Hall N."/>
            <person name="Watson M."/>
            <person name="Adriaenssens E.M."/>
            <person name="Foster-Nyarko E."/>
            <person name="Jarju S."/>
            <person name="Secka A."/>
            <person name="Antonio M."/>
            <person name="Oren A."/>
            <person name="Chaudhuri R.R."/>
            <person name="La Ragione R."/>
            <person name="Hildebrand F."/>
            <person name="Pallen M.J."/>
        </authorList>
    </citation>
    <scope>NUCLEOTIDE SEQUENCE</scope>
    <source>
        <strain evidence="5">CHK188-5543</strain>
    </source>
</reference>
<evidence type="ECO:0000259" key="3">
    <source>
        <dbReference type="Pfam" id="PF13556"/>
    </source>
</evidence>
<dbReference type="EMBL" id="DXES01000169">
    <property type="protein sequence ID" value="HIX66159.1"/>
    <property type="molecule type" value="Genomic_DNA"/>
</dbReference>
<dbReference type="PANTHER" id="PTHR33744:SF1">
    <property type="entry name" value="DNA-BINDING TRANSCRIPTIONAL ACTIVATOR ADER"/>
    <property type="match status" value="1"/>
</dbReference>
<evidence type="ECO:0000256" key="1">
    <source>
        <dbReference type="ARBA" id="ARBA00006754"/>
    </source>
</evidence>
<dbReference type="AlphaFoldDB" id="A0A9D1WRZ8"/>
<reference evidence="5" key="2">
    <citation type="submission" date="2021-04" db="EMBL/GenBank/DDBJ databases">
        <authorList>
            <person name="Gilroy R."/>
        </authorList>
    </citation>
    <scope>NUCLEOTIDE SEQUENCE</scope>
    <source>
        <strain evidence="5">CHK188-5543</strain>
    </source>
</reference>
<feature type="domain" description="CdaR GGDEF-like" evidence="4">
    <location>
        <begin position="268"/>
        <end position="396"/>
    </location>
</feature>
<dbReference type="InterPro" id="IPR051448">
    <property type="entry name" value="CdaR-like_regulators"/>
</dbReference>
<protein>
    <submittedName>
        <fullName evidence="5">Helix-turn-helix domain-containing protein</fullName>
    </submittedName>
</protein>
<feature type="domain" description="Purine catabolism PurC-like" evidence="2">
    <location>
        <begin position="30"/>
        <end position="124"/>
    </location>
</feature>
<evidence type="ECO:0000313" key="5">
    <source>
        <dbReference type="EMBL" id="HIX66159.1"/>
    </source>
</evidence>
<accession>A0A9D1WRZ8</accession>
<feature type="domain" description="PucR C-terminal helix-turn-helix" evidence="3">
    <location>
        <begin position="450"/>
        <end position="505"/>
    </location>
</feature>
<dbReference type="InterPro" id="IPR042070">
    <property type="entry name" value="PucR_C-HTH_sf"/>
</dbReference>
<gene>
    <name evidence="5" type="ORF">H9736_07915</name>
</gene>
<evidence type="ECO:0000259" key="4">
    <source>
        <dbReference type="Pfam" id="PF17853"/>
    </source>
</evidence>
<dbReference type="Pfam" id="PF13556">
    <property type="entry name" value="HTH_30"/>
    <property type="match status" value="1"/>
</dbReference>
<evidence type="ECO:0000259" key="2">
    <source>
        <dbReference type="Pfam" id="PF07905"/>
    </source>
</evidence>
<dbReference type="InterPro" id="IPR012914">
    <property type="entry name" value="PucR_dom"/>
</dbReference>
<dbReference type="Pfam" id="PF07905">
    <property type="entry name" value="PucR"/>
    <property type="match status" value="1"/>
</dbReference>
<comment type="similarity">
    <text evidence="1">Belongs to the CdaR family.</text>
</comment>
<dbReference type="InterPro" id="IPR041522">
    <property type="entry name" value="CdaR_GGDEF"/>
</dbReference>
<dbReference type="Proteomes" id="UP000886800">
    <property type="component" value="Unassembled WGS sequence"/>
</dbReference>
<sequence length="512" mass="57770">MRYTLADLLGSRTVQGWRQLTSFSNFGEIAVSSTTIQEMPAGEAAKPGEVILTTAHECWEQPELFVDMVRGMVQSGAAAVFFSFPNERVVLPGQAVALAQQSGLPLFVIPWEQRLSEIQMEAFRGIREKELLEYHRLQNTLYNLFFQSRPMADAVEAVSRGLRMPAAVLDREGELVQRSWVSDSFPRAGTTPLQVEVGVRPSGLYGVLALYPDRAQREALDPQALAQYVAFPLSLWFHQRSTENMANTRVRNEFVWNLANSRDVPLEEQSRQGAYLGFDLSLSYTCMAMRAQLPGEGENYSPQMAQSAFEVLSLLLREAGRQGLRIMAGSLGLSYILYLENRPEGAAQGVNAFLDGADGQLRRRFPQWAFFWGVGETEPGPTDFSGGYEHAALALKYCLNAQDSTRRFTYQNTQKALIVSTLSQNQEVRERAQRALRRLMDYDAGSEIRLMDTLIAYICANYNISQTARSLHIHRQSLSYRLEKIEQLTGMSLGSHEDLFLLEVYSRIYRSY</sequence>
<comment type="caution">
    <text evidence="5">The sequence shown here is derived from an EMBL/GenBank/DDBJ whole genome shotgun (WGS) entry which is preliminary data.</text>
</comment>
<organism evidence="5 6">
    <name type="scientific">Candidatus Anaerotruncus excrementipullorum</name>
    <dbReference type="NCBI Taxonomy" id="2838465"/>
    <lineage>
        <taxon>Bacteria</taxon>
        <taxon>Bacillati</taxon>
        <taxon>Bacillota</taxon>
        <taxon>Clostridia</taxon>
        <taxon>Eubacteriales</taxon>
        <taxon>Oscillospiraceae</taxon>
        <taxon>Anaerotruncus</taxon>
    </lineage>
</organism>